<protein>
    <submittedName>
        <fullName evidence="2">Uncharacterized protein</fullName>
    </submittedName>
</protein>
<gene>
    <name evidence="2" type="ORF">SAMN04488509_105182</name>
</gene>
<accession>A0A1G6WUX3</accession>
<name>A0A1G6WUX3_9GAMM</name>
<keyword evidence="1" id="KW-0732">Signal</keyword>
<dbReference type="Gene3D" id="2.60.120.380">
    <property type="match status" value="3"/>
</dbReference>
<reference evidence="2 3" key="1">
    <citation type="submission" date="2016-10" db="EMBL/GenBank/DDBJ databases">
        <authorList>
            <person name="de Groot N.N."/>
        </authorList>
    </citation>
    <scope>NUCLEOTIDE SEQUENCE [LARGE SCALE GENOMIC DNA]</scope>
    <source>
        <strain evidence="2 3">DSM 16957</strain>
    </source>
</reference>
<dbReference type="EMBL" id="FNAG01000005">
    <property type="protein sequence ID" value="SDD69740.1"/>
    <property type="molecule type" value="Genomic_DNA"/>
</dbReference>
<dbReference type="RefSeq" id="WP_143006649.1">
    <property type="nucleotide sequence ID" value="NZ_FNAG01000005.1"/>
</dbReference>
<dbReference type="AlphaFoldDB" id="A0A1G6WUX3"/>
<dbReference type="OrthoDB" id="8893233at2"/>
<feature type="signal peptide" evidence="1">
    <location>
        <begin position="1"/>
        <end position="32"/>
    </location>
</feature>
<evidence type="ECO:0000256" key="1">
    <source>
        <dbReference type="SAM" id="SignalP"/>
    </source>
</evidence>
<dbReference type="Proteomes" id="UP000199603">
    <property type="component" value="Unassembled WGS sequence"/>
</dbReference>
<evidence type="ECO:0000313" key="2">
    <source>
        <dbReference type="EMBL" id="SDD69740.1"/>
    </source>
</evidence>
<feature type="chain" id="PRO_5011735319" evidence="1">
    <location>
        <begin position="33"/>
        <end position="394"/>
    </location>
</feature>
<sequence length="394" mass="41638">MSRILRAPTMKRLAQLLPGLLFAASLPGLALAQTAIRAGTPVSGSLGADTPKADDGTPYALYEYSGRAGERIRVKMESEAFDGFLAVGSTAAPGCSEDCKFDDDSGGELNPQLSYTLPASGKVQIRANSISGDARGDFTLTVTALPAPAPARPQALRLDTETKAALDETSARDEDSDRPYALWTVSGRRNQEVVVRVNADAFDPYVEFGQLQNNRFTSSASDDDSGGGLNARLRVTLDNSGRGVVKVTSASGDASGEYTVFVGEPPAKRPINVQPIAVGDSVRGTLDDSDPFDDEETRFEVFRIEGRPGQRVVARLQSDAFDAYLKWGVLEGERLIEEASDDDSGGGTSAQLSLTLDEDGVGRLLVSSLGGGEGEFTLSVVGAPRSLPSAQPER</sequence>
<evidence type="ECO:0000313" key="3">
    <source>
        <dbReference type="Proteomes" id="UP000199603"/>
    </source>
</evidence>
<organism evidence="2 3">
    <name type="scientific">Aquimonas voraii</name>
    <dbReference type="NCBI Taxonomy" id="265719"/>
    <lineage>
        <taxon>Bacteria</taxon>
        <taxon>Pseudomonadati</taxon>
        <taxon>Pseudomonadota</taxon>
        <taxon>Gammaproteobacteria</taxon>
        <taxon>Lysobacterales</taxon>
        <taxon>Lysobacteraceae</taxon>
        <taxon>Aquimonas</taxon>
    </lineage>
</organism>
<keyword evidence="3" id="KW-1185">Reference proteome</keyword>
<proteinExistence type="predicted"/>